<dbReference type="InterPro" id="IPR013217">
    <property type="entry name" value="Methyltransf_12"/>
</dbReference>
<dbReference type="Pfam" id="PF08242">
    <property type="entry name" value="Methyltransf_12"/>
    <property type="match status" value="1"/>
</dbReference>
<dbReference type="GO" id="GO:0008168">
    <property type="term" value="F:methyltransferase activity"/>
    <property type="evidence" value="ECO:0007669"/>
    <property type="project" value="UniProtKB-KW"/>
</dbReference>
<evidence type="ECO:0000313" key="4">
    <source>
        <dbReference type="Proteomes" id="UP000730482"/>
    </source>
</evidence>
<dbReference type="InterPro" id="IPR029063">
    <property type="entry name" value="SAM-dependent_MTases_sf"/>
</dbReference>
<sequence>MSPAPTRTPETGAHQPEHRRERYGDRLFRPERVATELPRLSALAAMYDEHTFRCLKGLGISPGWRCLDVGAGPGDVARWLAGAVDPGGTVTALDRSVRMLNTFANPSNLDALEADALEAEPGQYDLVHCRITLMHTPQRARLLARLASWVRPGGWLMVGDDVDFATHSSPHPALRQTFAAMRRMLNTTIGTDFHFARDYPGRLAELGLTDIGEAATTPVLRADSPANDFWLRTWDQLWPRMELDEAVYREARRLLQDPEVVDLSLTHVAAWGRRPE</sequence>
<keyword evidence="3" id="KW-0808">Transferase</keyword>
<name>A0ABS5KIZ7_9ACTN</name>
<dbReference type="RefSeq" id="WP_212007724.1">
    <property type="nucleotide sequence ID" value="NZ_JAAFYZ010000009.1"/>
</dbReference>
<dbReference type="Proteomes" id="UP000730482">
    <property type="component" value="Unassembled WGS sequence"/>
</dbReference>
<dbReference type="CDD" id="cd02440">
    <property type="entry name" value="AdoMet_MTases"/>
    <property type="match status" value="1"/>
</dbReference>
<evidence type="ECO:0000313" key="3">
    <source>
        <dbReference type="EMBL" id="MBS2546067.1"/>
    </source>
</evidence>
<gene>
    <name evidence="3" type="ORF">KGQ19_04220</name>
</gene>
<dbReference type="Gene3D" id="3.40.50.150">
    <property type="entry name" value="Vaccinia Virus protein VP39"/>
    <property type="match status" value="1"/>
</dbReference>
<comment type="caution">
    <text evidence="3">The sequence shown here is derived from an EMBL/GenBank/DDBJ whole genome shotgun (WGS) entry which is preliminary data.</text>
</comment>
<keyword evidence="4" id="KW-1185">Reference proteome</keyword>
<dbReference type="GO" id="GO:0032259">
    <property type="term" value="P:methylation"/>
    <property type="evidence" value="ECO:0007669"/>
    <property type="project" value="UniProtKB-KW"/>
</dbReference>
<keyword evidence="3" id="KW-0489">Methyltransferase</keyword>
<protein>
    <submittedName>
        <fullName evidence="3">Methyltransferase domain-containing protein</fullName>
    </submittedName>
</protein>
<accession>A0ABS5KIZ7</accession>
<evidence type="ECO:0000259" key="2">
    <source>
        <dbReference type="Pfam" id="PF08242"/>
    </source>
</evidence>
<organism evidence="3 4">
    <name type="scientific">Catenulispora pinistramenti</name>
    <dbReference type="NCBI Taxonomy" id="2705254"/>
    <lineage>
        <taxon>Bacteria</taxon>
        <taxon>Bacillati</taxon>
        <taxon>Actinomycetota</taxon>
        <taxon>Actinomycetes</taxon>
        <taxon>Catenulisporales</taxon>
        <taxon>Catenulisporaceae</taxon>
        <taxon>Catenulispora</taxon>
    </lineage>
</organism>
<dbReference type="PANTHER" id="PTHR43591">
    <property type="entry name" value="METHYLTRANSFERASE"/>
    <property type="match status" value="1"/>
</dbReference>
<feature type="domain" description="Methyltransferase type 12" evidence="2">
    <location>
        <begin position="67"/>
        <end position="156"/>
    </location>
</feature>
<feature type="compositionally biased region" description="Basic and acidic residues" evidence="1">
    <location>
        <begin position="15"/>
        <end position="27"/>
    </location>
</feature>
<feature type="region of interest" description="Disordered" evidence="1">
    <location>
        <begin position="1"/>
        <end position="27"/>
    </location>
</feature>
<proteinExistence type="predicted"/>
<dbReference type="SUPFAM" id="SSF53335">
    <property type="entry name" value="S-adenosyl-L-methionine-dependent methyltransferases"/>
    <property type="match status" value="1"/>
</dbReference>
<reference evidence="3 4" key="1">
    <citation type="submission" date="2020-02" db="EMBL/GenBank/DDBJ databases">
        <title>Acidophilic actinobacteria isolated from forest soil.</title>
        <authorList>
            <person name="Golinska P."/>
        </authorList>
    </citation>
    <scope>NUCLEOTIDE SEQUENCE [LARGE SCALE GENOMIC DNA]</scope>
    <source>
        <strain evidence="3 4">NL8</strain>
    </source>
</reference>
<evidence type="ECO:0000256" key="1">
    <source>
        <dbReference type="SAM" id="MobiDB-lite"/>
    </source>
</evidence>
<dbReference type="EMBL" id="JAAFYZ010000009">
    <property type="protein sequence ID" value="MBS2546067.1"/>
    <property type="molecule type" value="Genomic_DNA"/>
</dbReference>